<dbReference type="Proteomes" id="UP000886520">
    <property type="component" value="Chromosome 4"/>
</dbReference>
<proteinExistence type="predicted"/>
<comment type="caution">
    <text evidence="2">The sequence shown here is derived from an EMBL/GenBank/DDBJ whole genome shotgun (WGS) entry which is preliminary data.</text>
</comment>
<keyword evidence="1" id="KW-0732">Signal</keyword>
<reference evidence="2" key="1">
    <citation type="submission" date="2021-01" db="EMBL/GenBank/DDBJ databases">
        <title>Adiantum capillus-veneris genome.</title>
        <authorList>
            <person name="Fang Y."/>
            <person name="Liao Q."/>
        </authorList>
    </citation>
    <scope>NUCLEOTIDE SEQUENCE</scope>
    <source>
        <strain evidence="2">H3</strain>
        <tissue evidence="2">Leaf</tissue>
    </source>
</reference>
<dbReference type="EMBL" id="JABFUD020000004">
    <property type="protein sequence ID" value="KAI5080396.1"/>
    <property type="molecule type" value="Genomic_DNA"/>
</dbReference>
<keyword evidence="3" id="KW-1185">Reference proteome</keyword>
<dbReference type="AlphaFoldDB" id="A0A9D4ZNY2"/>
<feature type="chain" id="PRO_5039467933" evidence="1">
    <location>
        <begin position="17"/>
        <end position="78"/>
    </location>
</feature>
<sequence>MAMLLILVTSLERAFLMKDIGATSVMKVDSTETSRIPVTTVSDRDGQSPQTGYSYIQKRLGLYFLLEYHDLAISFKCS</sequence>
<protein>
    <submittedName>
        <fullName evidence="2">Uncharacterized protein</fullName>
    </submittedName>
</protein>
<evidence type="ECO:0000256" key="1">
    <source>
        <dbReference type="SAM" id="SignalP"/>
    </source>
</evidence>
<name>A0A9D4ZNY2_ADICA</name>
<organism evidence="2 3">
    <name type="scientific">Adiantum capillus-veneris</name>
    <name type="common">Maidenhair fern</name>
    <dbReference type="NCBI Taxonomy" id="13818"/>
    <lineage>
        <taxon>Eukaryota</taxon>
        <taxon>Viridiplantae</taxon>
        <taxon>Streptophyta</taxon>
        <taxon>Embryophyta</taxon>
        <taxon>Tracheophyta</taxon>
        <taxon>Polypodiopsida</taxon>
        <taxon>Polypodiidae</taxon>
        <taxon>Polypodiales</taxon>
        <taxon>Pteridineae</taxon>
        <taxon>Pteridaceae</taxon>
        <taxon>Vittarioideae</taxon>
        <taxon>Adiantum</taxon>
    </lineage>
</organism>
<feature type="signal peptide" evidence="1">
    <location>
        <begin position="1"/>
        <end position="16"/>
    </location>
</feature>
<accession>A0A9D4ZNY2</accession>
<gene>
    <name evidence="2" type="ORF">GOP47_0003579</name>
</gene>
<evidence type="ECO:0000313" key="3">
    <source>
        <dbReference type="Proteomes" id="UP000886520"/>
    </source>
</evidence>
<evidence type="ECO:0000313" key="2">
    <source>
        <dbReference type="EMBL" id="KAI5080396.1"/>
    </source>
</evidence>